<dbReference type="PANTHER" id="PTHR47926:SF540">
    <property type="entry name" value="PENTATRICOPEPTIDE REPEAT-CONTAINING PROTEIN"/>
    <property type="match status" value="1"/>
</dbReference>
<dbReference type="Pfam" id="PF20431">
    <property type="entry name" value="E_motif"/>
    <property type="match status" value="1"/>
</dbReference>
<feature type="repeat" description="PPR" evidence="2">
    <location>
        <begin position="298"/>
        <end position="333"/>
    </location>
</feature>
<dbReference type="Pfam" id="PF13041">
    <property type="entry name" value="PPR_2"/>
    <property type="match status" value="3"/>
</dbReference>
<feature type="repeat" description="PPR" evidence="2">
    <location>
        <begin position="88"/>
        <end position="122"/>
    </location>
</feature>
<dbReference type="PANTHER" id="PTHR47926">
    <property type="entry name" value="PENTATRICOPEPTIDE REPEAT-CONTAINING PROTEIN"/>
    <property type="match status" value="1"/>
</dbReference>
<keyword evidence="1" id="KW-0677">Repeat</keyword>
<evidence type="ECO:0000256" key="2">
    <source>
        <dbReference type="PROSITE-ProRule" id="PRU00708"/>
    </source>
</evidence>
<evidence type="ECO:0000313" key="4">
    <source>
        <dbReference type="Proteomes" id="UP001227230"/>
    </source>
</evidence>
<evidence type="ECO:0000256" key="1">
    <source>
        <dbReference type="ARBA" id="ARBA00022737"/>
    </source>
</evidence>
<dbReference type="NCBIfam" id="TIGR00756">
    <property type="entry name" value="PPR"/>
    <property type="match status" value="4"/>
</dbReference>
<keyword evidence="4" id="KW-1185">Reference proteome</keyword>
<sequence>MIPKTCTLIPSRYYASAFEFDPSLALLQSLHFSVTHKSLKLTRQSHSRILSLGLSQNSLLATKLIFAYAICQHPYHSRLVFDSLQHKNVFLWNSLINGYAKNRLYNEAFQLFNQMCSSDVLPDDFTLSTLSKVSSELGALFSGKSIHGKSIRIGFVSDTVVANSIMSMYCKCGNFEESRKVFDEMTIRNSGSWNVLIAGYAVSGNCNFREETWEFVKQMQMDEVRPDAYTISSLLPLCDGDKGKWDYGRELHCYIVKNELVLGLDSDVHLGCCLIDMYSRSNKVVVGRRVFDRMKCRNVFSWTAMINGYVENGDSDEALSLFRDMQVIDGIEPNRVSLVSVLPACSSFSGLLSGRQIHGFAVRKELNNEVSLCNALIDMYSKCGSLDSARRVFEDDSLCKDAISWSSMISGYGLHGKGQEAILLYDKMLQAGIRPDMITTVGILSACSRSGLVNEGLNIYSSVINDYGIEPTLEIFACIVDMLGRAGQLDPALDFIKAMPVEPGPSVWGALVSCSIIHGDLEMQELAYRFLIQLEPENPSNYVSISNLYASSRRWDAVAEVRRMMKDKRLRKVPGCSWISINNKTHCFYVADKAHPSATSIYNMLDDLLLTMNDAICSPHLETST</sequence>
<accession>A0ABY9BX06</accession>
<evidence type="ECO:0008006" key="5">
    <source>
        <dbReference type="Google" id="ProtNLM"/>
    </source>
</evidence>
<organism evidence="3 4">
    <name type="scientific">Vitis vinifera</name>
    <name type="common">Grape</name>
    <dbReference type="NCBI Taxonomy" id="29760"/>
    <lineage>
        <taxon>Eukaryota</taxon>
        <taxon>Viridiplantae</taxon>
        <taxon>Streptophyta</taxon>
        <taxon>Embryophyta</taxon>
        <taxon>Tracheophyta</taxon>
        <taxon>Spermatophyta</taxon>
        <taxon>Magnoliopsida</taxon>
        <taxon>eudicotyledons</taxon>
        <taxon>Gunneridae</taxon>
        <taxon>Pentapetalae</taxon>
        <taxon>rosids</taxon>
        <taxon>Vitales</taxon>
        <taxon>Vitaceae</taxon>
        <taxon>Viteae</taxon>
        <taxon>Vitis</taxon>
    </lineage>
</organism>
<reference evidence="3 4" key="1">
    <citation type="journal article" date="2023" name="Hortic Res">
        <title>The complete reference genome for grapevine (Vitis vinifera L.) genetics and breeding.</title>
        <authorList>
            <person name="Shi X."/>
            <person name="Cao S."/>
            <person name="Wang X."/>
            <person name="Huang S."/>
            <person name="Wang Y."/>
            <person name="Liu Z."/>
            <person name="Liu W."/>
            <person name="Leng X."/>
            <person name="Peng Y."/>
            <person name="Wang N."/>
            <person name="Wang Y."/>
            <person name="Ma Z."/>
            <person name="Xu X."/>
            <person name="Zhang F."/>
            <person name="Xue H."/>
            <person name="Zhong H."/>
            <person name="Wang Y."/>
            <person name="Zhang K."/>
            <person name="Velt A."/>
            <person name="Avia K."/>
            <person name="Holtgrawe D."/>
            <person name="Grimplet J."/>
            <person name="Matus J.T."/>
            <person name="Ware D."/>
            <person name="Wu X."/>
            <person name="Wang H."/>
            <person name="Liu C."/>
            <person name="Fang Y."/>
            <person name="Rustenholz C."/>
            <person name="Cheng Z."/>
            <person name="Xiao H."/>
            <person name="Zhou Y."/>
        </authorList>
    </citation>
    <scope>NUCLEOTIDE SEQUENCE [LARGE SCALE GENOMIC DNA]</scope>
    <source>
        <strain evidence="4">cv. Pinot noir / PN40024</strain>
        <tissue evidence="3">Leaf</tissue>
    </source>
</reference>
<dbReference type="InterPro" id="IPR011990">
    <property type="entry name" value="TPR-like_helical_dom_sf"/>
</dbReference>
<dbReference type="InterPro" id="IPR046960">
    <property type="entry name" value="PPR_At4g14850-like_plant"/>
</dbReference>
<proteinExistence type="predicted"/>
<dbReference type="Gene3D" id="1.25.40.10">
    <property type="entry name" value="Tetratricopeptide repeat domain"/>
    <property type="match status" value="4"/>
</dbReference>
<dbReference type="EMBL" id="CP126652">
    <property type="protein sequence ID" value="WJZ87463.1"/>
    <property type="molecule type" value="Genomic_DNA"/>
</dbReference>
<feature type="repeat" description="PPR" evidence="2">
    <location>
        <begin position="401"/>
        <end position="435"/>
    </location>
</feature>
<dbReference type="Pfam" id="PF01535">
    <property type="entry name" value="PPR"/>
    <property type="match status" value="2"/>
</dbReference>
<dbReference type="Proteomes" id="UP001227230">
    <property type="component" value="Chromosome 5"/>
</dbReference>
<protein>
    <recommendedName>
        <fullName evidence="5">Pentatricopeptide repeat-containing protein</fullName>
    </recommendedName>
</protein>
<dbReference type="PROSITE" id="PS51375">
    <property type="entry name" value="PPR"/>
    <property type="match status" value="4"/>
</dbReference>
<gene>
    <name evidence="3" type="ORF">VitviT2T_006840</name>
</gene>
<name>A0ABY9BX06_VITVI</name>
<feature type="repeat" description="PPR" evidence="2">
    <location>
        <begin position="158"/>
        <end position="192"/>
    </location>
</feature>
<dbReference type="InterPro" id="IPR002885">
    <property type="entry name" value="PPR_rpt"/>
</dbReference>
<dbReference type="InterPro" id="IPR046848">
    <property type="entry name" value="E_motif"/>
</dbReference>
<evidence type="ECO:0000313" key="3">
    <source>
        <dbReference type="EMBL" id="WJZ87463.1"/>
    </source>
</evidence>